<reference evidence="1 2" key="1">
    <citation type="submission" date="2015-11" db="EMBL/GenBank/DDBJ databases">
        <title>Genome sequence of Pyrodictium occultum PL-19, a marine hyperthermophilic archaeon isolated from Volcano, Italy.</title>
        <authorList>
            <person name="Utturkar S."/>
            <person name="Huber H."/>
            <person name="Leptihn S."/>
            <person name="Brown S."/>
            <person name="Stetter K.O."/>
            <person name="Podar M."/>
        </authorList>
    </citation>
    <scope>NUCLEOTIDE SEQUENCE [LARGE SCALE GENOMIC DNA]</scope>
    <source>
        <strain evidence="1 2">PL-19</strain>
    </source>
</reference>
<gene>
    <name evidence="1" type="ORF">CF15_06665</name>
</gene>
<protein>
    <recommendedName>
        <fullName evidence="3">Triphosphoribosyl-dephospho-CoA synthase</fullName>
    </recommendedName>
</protein>
<dbReference type="RefSeq" id="WP_058371089.1">
    <property type="nucleotide sequence ID" value="NZ_LNTB01000001.1"/>
</dbReference>
<sequence length="304" mass="32300">MEPEVACRLFARACSAAVAVDAAVPRPGLTSFQRPRRDLDPLAFAGLTGLAYEACLCSCLAAAAGELGAWPGCWLAAVEDMAAAWGNPGLGSLFLLTLQAAGLGYAEARGRRSLEAVMASTGLAVDAGGVEAAAAFYRGLQLASPSYLARISWSGLPEVDGRLSIMEVWEKRVTLRELLEKASLYDPVSRDAAGMMRLSLGMALPTLLEEECLGRGVRRATYLLAGLEGDLLVSRKSGRVTRELWLRAARGDPGAEEELWRLLAGAGPGSAADLVVNAVARLIYEYLSGLRPRPRLHCGFRSPP</sequence>
<evidence type="ECO:0000313" key="2">
    <source>
        <dbReference type="Proteomes" id="UP000053352"/>
    </source>
</evidence>
<dbReference type="Pfam" id="PF01874">
    <property type="entry name" value="CitG"/>
    <property type="match status" value="1"/>
</dbReference>
<keyword evidence="2" id="KW-1185">Reference proteome</keyword>
<comment type="caution">
    <text evidence="1">The sequence shown here is derived from an EMBL/GenBank/DDBJ whole genome shotgun (WGS) entry which is preliminary data.</text>
</comment>
<proteinExistence type="predicted"/>
<dbReference type="AlphaFoldDB" id="A0A0V8RWJ2"/>
<dbReference type="GO" id="GO:0005524">
    <property type="term" value="F:ATP binding"/>
    <property type="evidence" value="ECO:0007669"/>
    <property type="project" value="InterPro"/>
</dbReference>
<dbReference type="STRING" id="2309.CF15_06665"/>
<organism evidence="1 2">
    <name type="scientific">Pyrodictium occultum</name>
    <dbReference type="NCBI Taxonomy" id="2309"/>
    <lineage>
        <taxon>Archaea</taxon>
        <taxon>Thermoproteota</taxon>
        <taxon>Thermoprotei</taxon>
        <taxon>Desulfurococcales</taxon>
        <taxon>Pyrodictiaceae</taxon>
        <taxon>Pyrodictium</taxon>
    </lineage>
</organism>
<dbReference type="EMBL" id="LNTB01000001">
    <property type="protein sequence ID" value="KSW12405.1"/>
    <property type="molecule type" value="Genomic_DNA"/>
</dbReference>
<name>A0A0V8RWJ2_PYROC</name>
<dbReference type="InterPro" id="IPR002736">
    <property type="entry name" value="CitG"/>
</dbReference>
<accession>A0A0V8RWJ2</accession>
<dbReference type="Gene3D" id="1.10.4200.10">
    <property type="entry name" value="Triphosphoribosyl-dephospho-CoA protein"/>
    <property type="match status" value="1"/>
</dbReference>
<dbReference type="OrthoDB" id="15417at2157"/>
<evidence type="ECO:0000313" key="1">
    <source>
        <dbReference type="EMBL" id="KSW12405.1"/>
    </source>
</evidence>
<evidence type="ECO:0008006" key="3">
    <source>
        <dbReference type="Google" id="ProtNLM"/>
    </source>
</evidence>
<dbReference type="GO" id="GO:0046917">
    <property type="term" value="F:triphosphoribosyl-dephospho-CoA synthase activity"/>
    <property type="evidence" value="ECO:0007669"/>
    <property type="project" value="InterPro"/>
</dbReference>
<dbReference type="Proteomes" id="UP000053352">
    <property type="component" value="Unassembled WGS sequence"/>
</dbReference>